<name>A0AA43GQ70_9CYAN</name>
<dbReference type="Proteomes" id="UP001159387">
    <property type="component" value="Unassembled WGS sequence"/>
</dbReference>
<keyword evidence="3" id="KW-1185">Reference proteome</keyword>
<reference evidence="2 3" key="1">
    <citation type="journal article" date="2023" name="J. Phycol.">
        <title>Chrysosporum ovalisporum is synonymous with the true-branching cyanobacterium Umezakia natans (Nostocales/Aphanizomenonaceae).</title>
        <authorList>
            <person name="McGregor G.B."/>
            <person name="Sendall B.C."/>
            <person name="Niiyama Y."/>
            <person name="Tuji A."/>
            <person name="Willis A."/>
        </authorList>
    </citation>
    <scope>NUCLEOTIDE SEQUENCE [LARGE SCALE GENOMIC DNA]</scope>
    <source>
        <strain evidence="2 3">ANA360D</strain>
    </source>
</reference>
<protein>
    <recommendedName>
        <fullName evidence="1">Chaperone protein CcmS domain-containing protein</fullName>
    </recommendedName>
</protein>
<evidence type="ECO:0000313" key="3">
    <source>
        <dbReference type="Proteomes" id="UP001159387"/>
    </source>
</evidence>
<dbReference type="RefSeq" id="WP_280653641.1">
    <property type="nucleotide sequence ID" value="NZ_JANQDH010000025.1"/>
</dbReference>
<proteinExistence type="predicted"/>
<gene>
    <name evidence="2" type="ORF">NWP17_04025</name>
</gene>
<dbReference type="EMBL" id="JANQDH010000025">
    <property type="protein sequence ID" value="MDH6059614.1"/>
    <property type="molecule type" value="Genomic_DNA"/>
</dbReference>
<dbReference type="Pfam" id="PF26619">
    <property type="entry name" value="CcmS"/>
    <property type="match status" value="1"/>
</dbReference>
<evidence type="ECO:0000259" key="1">
    <source>
        <dbReference type="Pfam" id="PF26619"/>
    </source>
</evidence>
<feature type="domain" description="Chaperone protein CcmS" evidence="1">
    <location>
        <begin position="2"/>
        <end position="138"/>
    </location>
</feature>
<evidence type="ECO:0000313" key="2">
    <source>
        <dbReference type="EMBL" id="MDH6059614.1"/>
    </source>
</evidence>
<dbReference type="InterPro" id="IPR058587">
    <property type="entry name" value="CcmS"/>
</dbReference>
<organism evidence="2 3">
    <name type="scientific">Chrysosporum bergii ANA360D</name>
    <dbReference type="NCBI Taxonomy" id="617107"/>
    <lineage>
        <taxon>Bacteria</taxon>
        <taxon>Bacillati</taxon>
        <taxon>Cyanobacteriota</taxon>
        <taxon>Cyanophyceae</taxon>
        <taxon>Nostocales</taxon>
        <taxon>Nodulariaceae</taxon>
        <taxon>Chrysosporum</taxon>
    </lineage>
</organism>
<accession>A0AA43GQ70</accession>
<comment type="caution">
    <text evidence="2">The sequence shown here is derived from an EMBL/GenBank/DDBJ whole genome shotgun (WGS) entry which is preliminary data.</text>
</comment>
<dbReference type="AlphaFoldDB" id="A0AA43GQ70"/>
<sequence>MMFGSSQPVSGNSKWRGQLDRFVKENQRHLAALFWGLWLANGNGQGTVGIDLQPSPHFVYCPQKAIEDLNERVESRLQEVLGIIDHQNPELEVVMIAIGQGEIKLIQFAPEPPPAVCFQDVGKDVDELLDLLEARMGEVDFF</sequence>